<dbReference type="CDD" id="cd02248">
    <property type="entry name" value="Peptidase_C1A"/>
    <property type="match status" value="1"/>
</dbReference>
<dbReference type="InterPro" id="IPR025660">
    <property type="entry name" value="Pept_his_AS"/>
</dbReference>
<evidence type="ECO:0008006" key="12">
    <source>
        <dbReference type="Google" id="ProtNLM"/>
    </source>
</evidence>
<name>A0A8S1CP52_9INSE</name>
<sequence length="336" mass="37892">MKILFILSVIFALCHCDFVDELFEDLELWEEFKANYSRSFSSEHEENYRMYHFLATLARVRKQNELYEKGESTWKAGINQFADMDDNEFKSMYLGFKPSFKRDNVVGATFISPHGVELPPSKDWRELGAVTPIKDQGQCGSCWAFSATGSLEGQHFRKTGELVSLSEQDLVDCSLKYDNYGCDGGFMNNAFLYVKENKGIDTEETYPYEGQDGTCRFNASNIGATDTGFVDIQEGDEDKLKEAVATIGPVSVGIDAFTQSFMTYSEGVYYEPLCIPYLLNHGVLAVGYGTDEKTGMDYWIVKNSWGTTWGEKGYIRMARNKDNNCGIASQASYPLV</sequence>
<keyword evidence="6" id="KW-1015">Disulfide bond</keyword>
<comment type="similarity">
    <text evidence="1">Belongs to the peptidase C1 family.</text>
</comment>
<dbReference type="PANTHER" id="PTHR12411">
    <property type="entry name" value="CYSTEINE PROTEASE FAMILY C1-RELATED"/>
    <property type="match status" value="1"/>
</dbReference>
<dbReference type="EMBL" id="CADEPI010000070">
    <property type="protein sequence ID" value="CAB3372235.1"/>
    <property type="molecule type" value="Genomic_DNA"/>
</dbReference>
<dbReference type="Pfam" id="PF08246">
    <property type="entry name" value="Inhibitor_I29"/>
    <property type="match status" value="1"/>
</dbReference>
<protein>
    <recommendedName>
        <fullName evidence="12">Cathepsin L</fullName>
    </recommendedName>
</protein>
<keyword evidence="2" id="KW-0645">Protease</keyword>
<feature type="domain" description="Peptidase C1A papain C-terminal" evidence="8">
    <location>
        <begin position="118"/>
        <end position="335"/>
    </location>
</feature>
<dbReference type="InterPro" id="IPR025661">
    <property type="entry name" value="Pept_asp_AS"/>
</dbReference>
<feature type="chain" id="PRO_5035751331" description="Cathepsin L" evidence="7">
    <location>
        <begin position="17"/>
        <end position="336"/>
    </location>
</feature>
<dbReference type="Proteomes" id="UP000494165">
    <property type="component" value="Unassembled WGS sequence"/>
</dbReference>
<dbReference type="AlphaFoldDB" id="A0A8S1CP52"/>
<evidence type="ECO:0000256" key="3">
    <source>
        <dbReference type="ARBA" id="ARBA00022801"/>
    </source>
</evidence>
<reference evidence="10 11" key="1">
    <citation type="submission" date="2020-04" db="EMBL/GenBank/DDBJ databases">
        <authorList>
            <person name="Alioto T."/>
            <person name="Alioto T."/>
            <person name="Gomez Garrido J."/>
        </authorList>
    </citation>
    <scope>NUCLEOTIDE SEQUENCE [LARGE SCALE GENOMIC DNA]</scope>
</reference>
<comment type="caution">
    <text evidence="10">The sequence shown here is derived from an EMBL/GenBank/DDBJ whole genome shotgun (WGS) entry which is preliminary data.</text>
</comment>
<dbReference type="GO" id="GO:0006508">
    <property type="term" value="P:proteolysis"/>
    <property type="evidence" value="ECO:0007669"/>
    <property type="project" value="UniProtKB-KW"/>
</dbReference>
<feature type="domain" description="Cathepsin propeptide inhibitor" evidence="9">
    <location>
        <begin position="29"/>
        <end position="89"/>
    </location>
</feature>
<evidence type="ECO:0000256" key="6">
    <source>
        <dbReference type="ARBA" id="ARBA00023157"/>
    </source>
</evidence>
<evidence type="ECO:0000259" key="8">
    <source>
        <dbReference type="SMART" id="SM00645"/>
    </source>
</evidence>
<organism evidence="10 11">
    <name type="scientific">Cloeon dipterum</name>
    <dbReference type="NCBI Taxonomy" id="197152"/>
    <lineage>
        <taxon>Eukaryota</taxon>
        <taxon>Metazoa</taxon>
        <taxon>Ecdysozoa</taxon>
        <taxon>Arthropoda</taxon>
        <taxon>Hexapoda</taxon>
        <taxon>Insecta</taxon>
        <taxon>Pterygota</taxon>
        <taxon>Palaeoptera</taxon>
        <taxon>Ephemeroptera</taxon>
        <taxon>Pisciforma</taxon>
        <taxon>Baetidae</taxon>
        <taxon>Cloeon</taxon>
    </lineage>
</organism>
<dbReference type="PROSITE" id="PS00639">
    <property type="entry name" value="THIOL_PROTEASE_HIS"/>
    <property type="match status" value="1"/>
</dbReference>
<dbReference type="PROSITE" id="PS00640">
    <property type="entry name" value="THIOL_PROTEASE_ASN"/>
    <property type="match status" value="1"/>
</dbReference>
<dbReference type="SMART" id="SM00645">
    <property type="entry name" value="Pept_C1"/>
    <property type="match status" value="1"/>
</dbReference>
<dbReference type="PROSITE" id="PS00139">
    <property type="entry name" value="THIOL_PROTEASE_CYS"/>
    <property type="match status" value="1"/>
</dbReference>
<dbReference type="PRINTS" id="PR00705">
    <property type="entry name" value="PAPAIN"/>
</dbReference>
<keyword evidence="11" id="KW-1185">Reference proteome</keyword>
<dbReference type="InterPro" id="IPR038765">
    <property type="entry name" value="Papain-like_cys_pep_sf"/>
</dbReference>
<accession>A0A8S1CP52</accession>
<dbReference type="InterPro" id="IPR000169">
    <property type="entry name" value="Pept_cys_AS"/>
</dbReference>
<dbReference type="OrthoDB" id="10253408at2759"/>
<evidence type="ECO:0000313" key="11">
    <source>
        <dbReference type="Proteomes" id="UP000494165"/>
    </source>
</evidence>
<keyword evidence="4" id="KW-0788">Thiol protease</keyword>
<dbReference type="Gene3D" id="3.90.70.10">
    <property type="entry name" value="Cysteine proteinases"/>
    <property type="match status" value="1"/>
</dbReference>
<evidence type="ECO:0000259" key="9">
    <source>
        <dbReference type="SMART" id="SM00848"/>
    </source>
</evidence>
<dbReference type="InterPro" id="IPR013128">
    <property type="entry name" value="Peptidase_C1A"/>
</dbReference>
<dbReference type="InterPro" id="IPR000668">
    <property type="entry name" value="Peptidase_C1A_C"/>
</dbReference>
<feature type="signal peptide" evidence="7">
    <location>
        <begin position="1"/>
        <end position="16"/>
    </location>
</feature>
<keyword evidence="3" id="KW-0378">Hydrolase</keyword>
<dbReference type="FunFam" id="3.90.70.10:FF:000006">
    <property type="entry name" value="Cathepsin S"/>
    <property type="match status" value="1"/>
</dbReference>
<dbReference type="GO" id="GO:0008234">
    <property type="term" value="F:cysteine-type peptidase activity"/>
    <property type="evidence" value="ECO:0007669"/>
    <property type="project" value="UniProtKB-KW"/>
</dbReference>
<evidence type="ECO:0000256" key="4">
    <source>
        <dbReference type="ARBA" id="ARBA00022807"/>
    </source>
</evidence>
<evidence type="ECO:0000256" key="2">
    <source>
        <dbReference type="ARBA" id="ARBA00022670"/>
    </source>
</evidence>
<dbReference type="Pfam" id="PF00112">
    <property type="entry name" value="Peptidase_C1"/>
    <property type="match status" value="1"/>
</dbReference>
<proteinExistence type="inferred from homology"/>
<dbReference type="SUPFAM" id="SSF54001">
    <property type="entry name" value="Cysteine proteinases"/>
    <property type="match status" value="1"/>
</dbReference>
<evidence type="ECO:0000313" key="10">
    <source>
        <dbReference type="EMBL" id="CAB3372235.1"/>
    </source>
</evidence>
<keyword evidence="5" id="KW-0865">Zymogen</keyword>
<dbReference type="InterPro" id="IPR039417">
    <property type="entry name" value="Peptidase_C1A_papain-like"/>
</dbReference>
<evidence type="ECO:0000256" key="7">
    <source>
        <dbReference type="SAM" id="SignalP"/>
    </source>
</evidence>
<evidence type="ECO:0000256" key="1">
    <source>
        <dbReference type="ARBA" id="ARBA00008455"/>
    </source>
</evidence>
<dbReference type="SMART" id="SM00848">
    <property type="entry name" value="Inhibitor_I29"/>
    <property type="match status" value="1"/>
</dbReference>
<keyword evidence="7" id="KW-0732">Signal</keyword>
<evidence type="ECO:0000256" key="5">
    <source>
        <dbReference type="ARBA" id="ARBA00023145"/>
    </source>
</evidence>
<dbReference type="InterPro" id="IPR013201">
    <property type="entry name" value="Prot_inhib_I29"/>
</dbReference>
<gene>
    <name evidence="10" type="ORF">CLODIP_2_CD10909</name>
</gene>